<feature type="transmembrane region" description="Helical" evidence="1">
    <location>
        <begin position="68"/>
        <end position="89"/>
    </location>
</feature>
<evidence type="ECO:0000313" key="3">
    <source>
        <dbReference type="Proteomes" id="UP001470230"/>
    </source>
</evidence>
<reference evidence="2 3" key="1">
    <citation type="submission" date="2024-04" db="EMBL/GenBank/DDBJ databases">
        <title>Tritrichomonas musculus Genome.</title>
        <authorList>
            <person name="Alves-Ferreira E."/>
            <person name="Grigg M."/>
            <person name="Lorenzi H."/>
            <person name="Galac M."/>
        </authorList>
    </citation>
    <scope>NUCLEOTIDE SEQUENCE [LARGE SCALE GENOMIC DNA]</scope>
    <source>
        <strain evidence="2 3">EAF2021</strain>
    </source>
</reference>
<feature type="transmembrane region" description="Helical" evidence="1">
    <location>
        <begin position="35"/>
        <end position="56"/>
    </location>
</feature>
<gene>
    <name evidence="2" type="ORF">M9Y10_044712</name>
</gene>
<dbReference type="EMBL" id="JAPFFF010000009">
    <property type="protein sequence ID" value="KAK8882072.1"/>
    <property type="molecule type" value="Genomic_DNA"/>
</dbReference>
<comment type="caution">
    <text evidence="2">The sequence shown here is derived from an EMBL/GenBank/DDBJ whole genome shotgun (WGS) entry which is preliminary data.</text>
</comment>
<feature type="transmembrane region" description="Helical" evidence="1">
    <location>
        <begin position="110"/>
        <end position="131"/>
    </location>
</feature>
<keyword evidence="1" id="KW-0812">Transmembrane</keyword>
<proteinExistence type="predicted"/>
<evidence type="ECO:0000256" key="1">
    <source>
        <dbReference type="SAM" id="Phobius"/>
    </source>
</evidence>
<evidence type="ECO:0000313" key="2">
    <source>
        <dbReference type="EMBL" id="KAK8882072.1"/>
    </source>
</evidence>
<name>A0ABR2JTH1_9EUKA</name>
<dbReference type="Proteomes" id="UP001470230">
    <property type="component" value="Unassembled WGS sequence"/>
</dbReference>
<feature type="transmembrane region" description="Helical" evidence="1">
    <location>
        <begin position="137"/>
        <end position="156"/>
    </location>
</feature>
<accession>A0ABR2JTH1</accession>
<evidence type="ECO:0008006" key="4">
    <source>
        <dbReference type="Google" id="ProtNLM"/>
    </source>
</evidence>
<keyword evidence="1" id="KW-0472">Membrane</keyword>
<keyword evidence="1" id="KW-1133">Transmembrane helix</keyword>
<protein>
    <recommendedName>
        <fullName evidence="4">Transmembrane protein</fullName>
    </recommendedName>
</protein>
<keyword evidence="3" id="KW-1185">Reference proteome</keyword>
<sequence>MRNERRYQNISNDPNLDTTYRRYRYEETRPSTLRFWIWIIPSSFFIIFLGWATNFIDRCRESFVFESLVFKFCLLFFITTLGFSSYVLYKLKEYTYNRRQMVRIHLWASGITAVVSCIVFLILFTISIYPAFHESSIAFTILASMLLINLGCLMLSD</sequence>
<organism evidence="2 3">
    <name type="scientific">Tritrichomonas musculus</name>
    <dbReference type="NCBI Taxonomy" id="1915356"/>
    <lineage>
        <taxon>Eukaryota</taxon>
        <taxon>Metamonada</taxon>
        <taxon>Parabasalia</taxon>
        <taxon>Tritrichomonadida</taxon>
        <taxon>Tritrichomonadidae</taxon>
        <taxon>Tritrichomonas</taxon>
    </lineage>
</organism>